<dbReference type="SUPFAM" id="SSF50978">
    <property type="entry name" value="WD40 repeat-like"/>
    <property type="match status" value="1"/>
</dbReference>
<feature type="repeat" description="WD" evidence="5">
    <location>
        <begin position="590"/>
        <end position="631"/>
    </location>
</feature>
<dbReference type="GO" id="GO:0034511">
    <property type="term" value="F:U3 snoRNA binding"/>
    <property type="evidence" value="ECO:0007669"/>
    <property type="project" value="TreeGrafter"/>
</dbReference>
<evidence type="ECO:0000256" key="5">
    <source>
        <dbReference type="PROSITE-ProRule" id="PRU00221"/>
    </source>
</evidence>
<dbReference type="InterPro" id="IPR020472">
    <property type="entry name" value="WD40_PAC1"/>
</dbReference>
<comment type="subcellular location">
    <subcellularLocation>
        <location evidence="1">Nucleus</location>
        <location evidence="1">Nucleolus</location>
    </subcellularLocation>
</comment>
<accession>A0AAD9FWU0</accession>
<protein>
    <submittedName>
        <fullName evidence="8">WD40-repeat-containing domain protein</fullName>
    </submittedName>
</protein>
<sequence>MNGHSGSKKALKTSYRASPRSLRALYTGGPVLLTRDGQWLITTMSEEVVITQVATGESIARVKGDTTAITSLALSYHTSPPTLITSHMSMAVRYYPLPEDALPSTSPYLTYTRQLPKAHAAPILVSAVSPDSSLIATGASDGIVKVWDAEGGYTTHIYRGHGGPVSALKFHFNDDKSTMELWTGSTDGKVRVFDLKDAASRVVSGSGAAKAKHVLEGHVSVVRGIDISPDGRFAITGGRDKVVLVWDLQGEDGGKKGKGKAKASGPRIVQTIIAQEQVETLGVIAGDVQVNGANAGRLLCYTGGDKGLVRVWDVLKGEQVVSMNGVEGVDETEDEEDEQRGVLQILFDPHSSSLISIHADQNIIYHSLATALPSRQIIGFNDEIIDAAFLSHPSSSSSSSSSTASHSHLALATNSSLIRIYSTSNFDARLLSGHRDMVLCLDKSADYSLLVSGAKDQTARIWAPDASSPGHWRCIAICEGHAEAVGAVAFSKRLDERTGRPRFLVTASQDRTLKLWDLSALQLDAEEPYKPRSLATIRAHEKDINSIDISPNDRFLASGSQDKLVKVFEIDYMSQSGSAASGSLRLVGTCKGHRRGVWTVKFSRNDKIIASGAADKSVRLWSLDDLTCLKTFEGHTNSVLRVDFLTSGMQLVTTSSDGLVKLWNIKDEECVKTLDNHEDKVWALAVSSDEKTIVSAGADSIATFWEDSTEVEQAEKNEALIKAVQSEQDFTNYLALKDYRKAIQLALAMSQPGRLLSLFNAVIAAKAPNTFTGSAEVDEVIKTLSGLDLTRLLGHVRNWNANARTATVAQTILHAVLRLKSPEEIIKAFEAAKEVPQLETEGEGEEEDGKKKRKGQQTKVDLKDLLDGLIPYSERHFSRIDRLVQDSYVLDYVVGEMDGGLFGGETMDVDDE</sequence>
<feature type="repeat" description="WD" evidence="5">
    <location>
        <begin position="215"/>
        <end position="249"/>
    </location>
</feature>
<dbReference type="InterPro" id="IPR013934">
    <property type="entry name" value="Utp13_C"/>
</dbReference>
<reference evidence="8" key="1">
    <citation type="submission" date="2023-02" db="EMBL/GenBank/DDBJ databases">
        <title>Identification and recombinant expression of a fungal hydrolase from Papiliotrema laurentii that hydrolyzes apple cutin and clears colloidal polyester polyurethane.</title>
        <authorList>
            <consortium name="DOE Joint Genome Institute"/>
            <person name="Roman V.A."/>
            <person name="Bojanowski C."/>
            <person name="Crable B.R."/>
            <person name="Wagner D.N."/>
            <person name="Hung C.S."/>
            <person name="Nadeau L.J."/>
            <person name="Schratz L."/>
            <person name="Haridas S."/>
            <person name="Pangilinan J."/>
            <person name="Lipzen A."/>
            <person name="Na H."/>
            <person name="Yan M."/>
            <person name="Ng V."/>
            <person name="Grigoriev I.V."/>
            <person name="Spatafora J.W."/>
            <person name="Barlow D."/>
            <person name="Biffinger J."/>
            <person name="Kelley-Loughnane N."/>
            <person name="Varaljay V.A."/>
            <person name="Crookes-Goodson W.J."/>
        </authorList>
    </citation>
    <scope>NUCLEOTIDE SEQUENCE</scope>
    <source>
        <strain evidence="8">5307AH</strain>
    </source>
</reference>
<dbReference type="PANTHER" id="PTHR19854">
    <property type="entry name" value="TRANSDUCIN BETA-LIKE 3"/>
    <property type="match status" value="1"/>
</dbReference>
<dbReference type="InterPro" id="IPR001680">
    <property type="entry name" value="WD40_rpt"/>
</dbReference>
<dbReference type="PANTHER" id="PTHR19854:SF15">
    <property type="entry name" value="TRANSDUCIN BETA-LIKE PROTEIN 3"/>
    <property type="match status" value="1"/>
</dbReference>
<organism evidence="8 9">
    <name type="scientific">Papiliotrema laurentii</name>
    <name type="common">Cryptococcus laurentii</name>
    <dbReference type="NCBI Taxonomy" id="5418"/>
    <lineage>
        <taxon>Eukaryota</taxon>
        <taxon>Fungi</taxon>
        <taxon>Dikarya</taxon>
        <taxon>Basidiomycota</taxon>
        <taxon>Agaricomycotina</taxon>
        <taxon>Tremellomycetes</taxon>
        <taxon>Tremellales</taxon>
        <taxon>Rhynchogastremaceae</taxon>
        <taxon>Papiliotrema</taxon>
    </lineage>
</organism>
<dbReference type="EMBL" id="JAODAN010000001">
    <property type="protein sequence ID" value="KAK1927705.1"/>
    <property type="molecule type" value="Genomic_DNA"/>
</dbReference>
<dbReference type="Gene3D" id="2.130.10.10">
    <property type="entry name" value="YVTN repeat-like/Quinoprotein amine dehydrogenase"/>
    <property type="match status" value="3"/>
</dbReference>
<evidence type="ECO:0000259" key="7">
    <source>
        <dbReference type="Pfam" id="PF08625"/>
    </source>
</evidence>
<keyword evidence="2 5" id="KW-0853">WD repeat</keyword>
<feature type="repeat" description="WD" evidence="5">
    <location>
        <begin position="632"/>
        <end position="673"/>
    </location>
</feature>
<dbReference type="CDD" id="cd00200">
    <property type="entry name" value="WD40"/>
    <property type="match status" value="1"/>
</dbReference>
<dbReference type="PROSITE" id="PS50294">
    <property type="entry name" value="WD_REPEATS_REGION"/>
    <property type="match status" value="8"/>
</dbReference>
<evidence type="ECO:0000256" key="6">
    <source>
        <dbReference type="SAM" id="MobiDB-lite"/>
    </source>
</evidence>
<gene>
    <name evidence="8" type="ORF">DB88DRAFT_534078</name>
</gene>
<dbReference type="GO" id="GO:0000480">
    <property type="term" value="P:endonucleolytic cleavage in 5'-ETS of tricistronic rRNA transcript (SSU-rRNA, 5.8S rRNA, LSU-rRNA)"/>
    <property type="evidence" value="ECO:0007669"/>
    <property type="project" value="TreeGrafter"/>
</dbReference>
<keyword evidence="9" id="KW-1185">Reference proteome</keyword>
<dbReference type="GO" id="GO:0030686">
    <property type="term" value="C:90S preribosome"/>
    <property type="evidence" value="ECO:0007669"/>
    <property type="project" value="TreeGrafter"/>
</dbReference>
<dbReference type="PRINTS" id="PR00320">
    <property type="entry name" value="GPROTEINBRPT"/>
</dbReference>
<feature type="region of interest" description="Disordered" evidence="6">
    <location>
        <begin position="836"/>
        <end position="857"/>
    </location>
</feature>
<dbReference type="GO" id="GO:0000472">
    <property type="term" value="P:endonucleolytic cleavage to generate mature 5'-end of SSU-rRNA from (SSU-rRNA, 5.8S rRNA, LSU-rRNA)"/>
    <property type="evidence" value="ECO:0007669"/>
    <property type="project" value="TreeGrafter"/>
</dbReference>
<comment type="caution">
    <text evidence="8">The sequence shown here is derived from an EMBL/GenBank/DDBJ whole genome shotgun (WGS) entry which is preliminary data.</text>
</comment>
<dbReference type="Pfam" id="PF08625">
    <property type="entry name" value="Utp13"/>
    <property type="match status" value="1"/>
</dbReference>
<proteinExistence type="predicted"/>
<dbReference type="InterPro" id="IPR011047">
    <property type="entry name" value="Quinoprotein_ADH-like_sf"/>
</dbReference>
<evidence type="ECO:0000256" key="2">
    <source>
        <dbReference type="ARBA" id="ARBA00022574"/>
    </source>
</evidence>
<dbReference type="Pfam" id="PF00400">
    <property type="entry name" value="WD40"/>
    <property type="match status" value="9"/>
</dbReference>
<name>A0AAD9FWU0_PAPLA</name>
<evidence type="ECO:0000313" key="8">
    <source>
        <dbReference type="EMBL" id="KAK1927705.1"/>
    </source>
</evidence>
<feature type="domain" description="U3 small nucleolar RNA-associated protein 13 C-terminal" evidence="7">
    <location>
        <begin position="727"/>
        <end position="897"/>
    </location>
</feature>
<dbReference type="InterPro" id="IPR036322">
    <property type="entry name" value="WD40_repeat_dom_sf"/>
</dbReference>
<dbReference type="InterPro" id="IPR019775">
    <property type="entry name" value="WD40_repeat_CS"/>
</dbReference>
<evidence type="ECO:0000256" key="3">
    <source>
        <dbReference type="ARBA" id="ARBA00022737"/>
    </source>
</evidence>
<dbReference type="SMART" id="SM00320">
    <property type="entry name" value="WD40"/>
    <property type="match status" value="13"/>
</dbReference>
<dbReference type="AlphaFoldDB" id="A0AAD9FWU0"/>
<feature type="repeat" description="WD" evidence="5">
    <location>
        <begin position="116"/>
        <end position="157"/>
    </location>
</feature>
<dbReference type="GO" id="GO:0032040">
    <property type="term" value="C:small-subunit processome"/>
    <property type="evidence" value="ECO:0007669"/>
    <property type="project" value="InterPro"/>
</dbReference>
<keyword evidence="3" id="KW-0677">Repeat</keyword>
<dbReference type="SUPFAM" id="SSF50998">
    <property type="entry name" value="Quinoprotein alcohol dehydrogenase-like"/>
    <property type="match status" value="1"/>
</dbReference>
<feature type="repeat" description="WD" evidence="5">
    <location>
        <begin position="478"/>
        <end position="519"/>
    </location>
</feature>
<dbReference type="Proteomes" id="UP001182556">
    <property type="component" value="Unassembled WGS sequence"/>
</dbReference>
<dbReference type="PROSITE" id="PS00678">
    <property type="entry name" value="WD_REPEATS_1"/>
    <property type="match status" value="3"/>
</dbReference>
<feature type="repeat" description="WD" evidence="5">
    <location>
        <begin position="537"/>
        <end position="578"/>
    </location>
</feature>
<evidence type="ECO:0000256" key="1">
    <source>
        <dbReference type="ARBA" id="ARBA00004604"/>
    </source>
</evidence>
<evidence type="ECO:0000256" key="4">
    <source>
        <dbReference type="ARBA" id="ARBA00023242"/>
    </source>
</evidence>
<dbReference type="InterPro" id="IPR015943">
    <property type="entry name" value="WD40/YVTN_repeat-like_dom_sf"/>
</dbReference>
<feature type="repeat" description="WD" evidence="5">
    <location>
        <begin position="674"/>
        <end position="706"/>
    </location>
</feature>
<feature type="repeat" description="WD" evidence="5">
    <location>
        <begin position="431"/>
        <end position="462"/>
    </location>
</feature>
<evidence type="ECO:0000313" key="9">
    <source>
        <dbReference type="Proteomes" id="UP001182556"/>
    </source>
</evidence>
<keyword evidence="4" id="KW-0539">Nucleus</keyword>
<dbReference type="PROSITE" id="PS50082">
    <property type="entry name" value="WD_REPEATS_2"/>
    <property type="match status" value="8"/>
</dbReference>